<dbReference type="AlphaFoldDB" id="A0A0F9CIC3"/>
<accession>A0A0F9CIC3</accession>
<comment type="caution">
    <text evidence="1">The sequence shown here is derived from an EMBL/GenBank/DDBJ whole genome shotgun (WGS) entry which is preliminary data.</text>
</comment>
<protein>
    <submittedName>
        <fullName evidence="1">Uncharacterized protein</fullName>
    </submittedName>
</protein>
<proteinExistence type="predicted"/>
<sequence>MELRILNDDEIIEGVEKLTGINIEVTVYDKAIAASQFQFLMQAFVELLRGKPENLHFDLSETIEYLEQLVEEIDV</sequence>
<evidence type="ECO:0000313" key="1">
    <source>
        <dbReference type="EMBL" id="KKL49048.1"/>
    </source>
</evidence>
<dbReference type="EMBL" id="LAZR01033103">
    <property type="protein sequence ID" value="KKL49048.1"/>
    <property type="molecule type" value="Genomic_DNA"/>
</dbReference>
<organism evidence="1">
    <name type="scientific">marine sediment metagenome</name>
    <dbReference type="NCBI Taxonomy" id="412755"/>
    <lineage>
        <taxon>unclassified sequences</taxon>
        <taxon>metagenomes</taxon>
        <taxon>ecological metagenomes</taxon>
    </lineage>
</organism>
<gene>
    <name evidence="1" type="ORF">LCGC14_2319390</name>
</gene>
<name>A0A0F9CIC3_9ZZZZ</name>
<reference evidence="1" key="1">
    <citation type="journal article" date="2015" name="Nature">
        <title>Complex archaea that bridge the gap between prokaryotes and eukaryotes.</title>
        <authorList>
            <person name="Spang A."/>
            <person name="Saw J.H."/>
            <person name="Jorgensen S.L."/>
            <person name="Zaremba-Niedzwiedzka K."/>
            <person name="Martijn J."/>
            <person name="Lind A.E."/>
            <person name="van Eijk R."/>
            <person name="Schleper C."/>
            <person name="Guy L."/>
            <person name="Ettema T.J."/>
        </authorList>
    </citation>
    <scope>NUCLEOTIDE SEQUENCE</scope>
</reference>